<sequence length="128" mass="14939">PGSSSKVGIFERIPYIHRQHPRIMCPHCNERPDGFRGIHELDRHIARAHTIKKSFICVDASKDGKFLANCKHCRNKKAYGAYYNAAVHLRRAHFHPMKCRRRGKEKVGIRAGDDPPMDYLKQHWIREV</sequence>
<feature type="domain" description="DUF7896" evidence="1">
    <location>
        <begin position="52"/>
        <end position="128"/>
    </location>
</feature>
<dbReference type="Proteomes" id="UP000799291">
    <property type="component" value="Unassembled WGS sequence"/>
</dbReference>
<gene>
    <name evidence="2" type="ORF">K458DRAFT_282436</name>
</gene>
<feature type="non-terminal residue" evidence="2">
    <location>
        <position position="128"/>
    </location>
</feature>
<dbReference type="OrthoDB" id="5377599at2759"/>
<feature type="non-terminal residue" evidence="2">
    <location>
        <position position="1"/>
    </location>
</feature>
<keyword evidence="3" id="KW-1185">Reference proteome</keyword>
<dbReference type="Pfam" id="PF25438">
    <property type="entry name" value="DUF7896"/>
    <property type="match status" value="1"/>
</dbReference>
<protein>
    <recommendedName>
        <fullName evidence="1">DUF7896 domain-containing protein</fullName>
    </recommendedName>
</protein>
<dbReference type="AlphaFoldDB" id="A0A6G1IET9"/>
<accession>A0A6G1IET9</accession>
<evidence type="ECO:0000313" key="3">
    <source>
        <dbReference type="Proteomes" id="UP000799291"/>
    </source>
</evidence>
<proteinExistence type="predicted"/>
<evidence type="ECO:0000313" key="2">
    <source>
        <dbReference type="EMBL" id="KAF2676550.1"/>
    </source>
</evidence>
<name>A0A6G1IET9_9PLEO</name>
<reference evidence="2" key="1">
    <citation type="journal article" date="2020" name="Stud. Mycol.">
        <title>101 Dothideomycetes genomes: a test case for predicting lifestyles and emergence of pathogens.</title>
        <authorList>
            <person name="Haridas S."/>
            <person name="Albert R."/>
            <person name="Binder M."/>
            <person name="Bloem J."/>
            <person name="Labutti K."/>
            <person name="Salamov A."/>
            <person name="Andreopoulos B."/>
            <person name="Baker S."/>
            <person name="Barry K."/>
            <person name="Bills G."/>
            <person name="Bluhm B."/>
            <person name="Cannon C."/>
            <person name="Castanera R."/>
            <person name="Culley D."/>
            <person name="Daum C."/>
            <person name="Ezra D."/>
            <person name="Gonzalez J."/>
            <person name="Henrissat B."/>
            <person name="Kuo A."/>
            <person name="Liang C."/>
            <person name="Lipzen A."/>
            <person name="Lutzoni F."/>
            <person name="Magnuson J."/>
            <person name="Mondo S."/>
            <person name="Nolan M."/>
            <person name="Ohm R."/>
            <person name="Pangilinan J."/>
            <person name="Park H.-J."/>
            <person name="Ramirez L."/>
            <person name="Alfaro M."/>
            <person name="Sun H."/>
            <person name="Tritt A."/>
            <person name="Yoshinaga Y."/>
            <person name="Zwiers L.-H."/>
            <person name="Turgeon B."/>
            <person name="Goodwin S."/>
            <person name="Spatafora J."/>
            <person name="Crous P."/>
            <person name="Grigoriev I."/>
        </authorList>
    </citation>
    <scope>NUCLEOTIDE SEQUENCE</scope>
    <source>
        <strain evidence="2">CBS 122367</strain>
    </source>
</reference>
<dbReference type="EMBL" id="MU005633">
    <property type="protein sequence ID" value="KAF2676550.1"/>
    <property type="molecule type" value="Genomic_DNA"/>
</dbReference>
<organism evidence="2 3">
    <name type="scientific">Lentithecium fluviatile CBS 122367</name>
    <dbReference type="NCBI Taxonomy" id="1168545"/>
    <lineage>
        <taxon>Eukaryota</taxon>
        <taxon>Fungi</taxon>
        <taxon>Dikarya</taxon>
        <taxon>Ascomycota</taxon>
        <taxon>Pezizomycotina</taxon>
        <taxon>Dothideomycetes</taxon>
        <taxon>Pleosporomycetidae</taxon>
        <taxon>Pleosporales</taxon>
        <taxon>Massarineae</taxon>
        <taxon>Lentitheciaceae</taxon>
        <taxon>Lentithecium</taxon>
    </lineage>
</organism>
<evidence type="ECO:0000259" key="1">
    <source>
        <dbReference type="Pfam" id="PF25438"/>
    </source>
</evidence>
<dbReference type="PANTHER" id="PTHR42031:SF1">
    <property type="entry name" value="KEY LIME PATHOGENICITY PROTEIN"/>
    <property type="match status" value="1"/>
</dbReference>
<dbReference type="PANTHER" id="PTHR42031">
    <property type="entry name" value="KEY LIME PATHOGENICITY PROTEIN"/>
    <property type="match status" value="1"/>
</dbReference>
<dbReference type="InterPro" id="IPR057218">
    <property type="entry name" value="DUF7896"/>
</dbReference>